<evidence type="ECO:0000256" key="2">
    <source>
        <dbReference type="ARBA" id="ARBA00022475"/>
    </source>
</evidence>
<feature type="transmembrane region" description="Helical" evidence="6">
    <location>
        <begin position="463"/>
        <end position="490"/>
    </location>
</feature>
<comment type="subcellular location">
    <subcellularLocation>
        <location evidence="1">Cell membrane</location>
        <topology evidence="1">Multi-pass membrane protein</topology>
    </subcellularLocation>
</comment>
<sequence length="611" mass="68606">MTFYYSMKQMLRSPLKSFLFFLLMGVSAFFLALGGNLWNMSRTAIQEFEKIFTTIGTVEQETKDNGVYGIWDAKMKEYQYFNARTAGERIKEEVLDFEGAGYVHKPRQRPYFGAYVEELYQGVGRTWLLTVEATPLKTETADHSVKMRIVKVLEGAVNEGDYIYVCEHQNPEPRTFEAGKTYIMQLNQYGFTHGVETENSDSGEMEIEYVPSNGTLSTQYTLDGERIYDPINESNEFDEVTEGFYETERGKRWLLAGNMQDYLDHAIPVQPTDSTKLLMPFYQEEVVITEGRDITEEEYQDGAKVCLIPSTLAMLLQKSVGDKLTLPLFYANYRDAPVDNFSTKGSGYGFSFINAQGQPYSVFSEQEYEIAGIYTIKDYGTGSLGIGMYEVVIPWNAVPENSWKDNIVAYGRMQVGNTSFQIPNGTIQQYQELWEKQGVKDLKITFYDKGYTQLREGIEKRKMMSWIFLVSGGVMALMILLFFSSMFITGQQERIAVERLLGRTKGQCSRSILTGILVLAAAGSILGSIAGWKATGAAAKKADAATVFDTSYSNVTTNDTEADIEWASPSIALSVGTGGGLILAAFIISSCYMKENLKKEPLQLLGKIEDV</sequence>
<dbReference type="GO" id="GO:0005886">
    <property type="term" value="C:plasma membrane"/>
    <property type="evidence" value="ECO:0007669"/>
    <property type="project" value="UniProtKB-SubCell"/>
</dbReference>
<dbReference type="Pfam" id="PF02687">
    <property type="entry name" value="FtsX"/>
    <property type="match status" value="1"/>
</dbReference>
<name>A0A3E2WWM4_9FIRM</name>
<keyword evidence="4 6" id="KW-1133">Transmembrane helix</keyword>
<dbReference type="RefSeq" id="WP_117440830.1">
    <property type="nucleotide sequence ID" value="NZ_QVIA01000009.1"/>
</dbReference>
<feature type="transmembrane region" description="Helical" evidence="6">
    <location>
        <begin position="571"/>
        <end position="593"/>
    </location>
</feature>
<evidence type="ECO:0000256" key="5">
    <source>
        <dbReference type="ARBA" id="ARBA00023136"/>
    </source>
</evidence>
<dbReference type="GeneID" id="93334162"/>
<dbReference type="EMBL" id="QVIA01000009">
    <property type="protein sequence ID" value="RGC32318.1"/>
    <property type="molecule type" value="Genomic_DNA"/>
</dbReference>
<feature type="transmembrane region" description="Helical" evidence="6">
    <location>
        <begin position="511"/>
        <end position="532"/>
    </location>
</feature>
<keyword evidence="2" id="KW-1003">Cell membrane</keyword>
<proteinExistence type="predicted"/>
<keyword evidence="5 6" id="KW-0472">Membrane</keyword>
<dbReference type="Proteomes" id="UP000261111">
    <property type="component" value="Unassembled WGS sequence"/>
</dbReference>
<evidence type="ECO:0000259" key="7">
    <source>
        <dbReference type="Pfam" id="PF02687"/>
    </source>
</evidence>
<evidence type="ECO:0000256" key="3">
    <source>
        <dbReference type="ARBA" id="ARBA00022692"/>
    </source>
</evidence>
<evidence type="ECO:0000256" key="4">
    <source>
        <dbReference type="ARBA" id="ARBA00022989"/>
    </source>
</evidence>
<reference evidence="8 9" key="1">
    <citation type="submission" date="2018-08" db="EMBL/GenBank/DDBJ databases">
        <title>A genome reference for cultivated species of the human gut microbiota.</title>
        <authorList>
            <person name="Zou Y."/>
            <person name="Xue W."/>
            <person name="Luo G."/>
        </authorList>
    </citation>
    <scope>NUCLEOTIDE SEQUENCE [LARGE SCALE GENOMIC DNA]</scope>
    <source>
        <strain evidence="8 9">AF19-21</strain>
    </source>
</reference>
<dbReference type="AlphaFoldDB" id="A0A3E2WWM4"/>
<gene>
    <name evidence="8" type="ORF">DWX41_09635</name>
</gene>
<protein>
    <submittedName>
        <fullName evidence="8">ABC transporter permease</fullName>
    </submittedName>
</protein>
<evidence type="ECO:0000256" key="1">
    <source>
        <dbReference type="ARBA" id="ARBA00004651"/>
    </source>
</evidence>
<feature type="domain" description="ABC3 transporter permease C-terminal" evidence="7">
    <location>
        <begin position="467"/>
        <end position="590"/>
    </location>
</feature>
<evidence type="ECO:0000256" key="6">
    <source>
        <dbReference type="SAM" id="Phobius"/>
    </source>
</evidence>
<dbReference type="InterPro" id="IPR003838">
    <property type="entry name" value="ABC3_permease_C"/>
</dbReference>
<comment type="caution">
    <text evidence="8">The sequence shown here is derived from an EMBL/GenBank/DDBJ whole genome shotgun (WGS) entry which is preliminary data.</text>
</comment>
<evidence type="ECO:0000313" key="8">
    <source>
        <dbReference type="EMBL" id="RGC32318.1"/>
    </source>
</evidence>
<keyword evidence="3 6" id="KW-0812">Transmembrane</keyword>
<evidence type="ECO:0000313" key="9">
    <source>
        <dbReference type="Proteomes" id="UP000261111"/>
    </source>
</evidence>
<accession>A0A3E2WWM4</accession>
<organism evidence="8 9">
    <name type="scientific">Hungatella hathewayi</name>
    <dbReference type="NCBI Taxonomy" id="154046"/>
    <lineage>
        <taxon>Bacteria</taxon>
        <taxon>Bacillati</taxon>
        <taxon>Bacillota</taxon>
        <taxon>Clostridia</taxon>
        <taxon>Lachnospirales</taxon>
        <taxon>Lachnospiraceae</taxon>
        <taxon>Hungatella</taxon>
    </lineage>
</organism>